<keyword evidence="1" id="KW-0175">Coiled coil</keyword>
<feature type="compositionally biased region" description="Polar residues" evidence="2">
    <location>
        <begin position="194"/>
        <end position="220"/>
    </location>
</feature>
<organism evidence="3 4">
    <name type="scientific">Mytilus edulis</name>
    <name type="common">Blue mussel</name>
    <dbReference type="NCBI Taxonomy" id="6550"/>
    <lineage>
        <taxon>Eukaryota</taxon>
        <taxon>Metazoa</taxon>
        <taxon>Spiralia</taxon>
        <taxon>Lophotrochozoa</taxon>
        <taxon>Mollusca</taxon>
        <taxon>Bivalvia</taxon>
        <taxon>Autobranchia</taxon>
        <taxon>Pteriomorphia</taxon>
        <taxon>Mytilida</taxon>
        <taxon>Mytiloidea</taxon>
        <taxon>Mytilidae</taxon>
        <taxon>Mytilinae</taxon>
        <taxon>Mytilus</taxon>
    </lineage>
</organism>
<feature type="compositionally biased region" description="Basic and acidic residues" evidence="2">
    <location>
        <begin position="221"/>
        <end position="233"/>
    </location>
</feature>
<evidence type="ECO:0000256" key="2">
    <source>
        <dbReference type="SAM" id="MobiDB-lite"/>
    </source>
</evidence>
<dbReference type="EMBL" id="CAJPWZ010001418">
    <property type="protein sequence ID" value="CAG2214637.1"/>
    <property type="molecule type" value="Genomic_DNA"/>
</dbReference>
<dbReference type="AlphaFoldDB" id="A0A8S3S5V4"/>
<feature type="compositionally biased region" description="Gly residues" evidence="2">
    <location>
        <begin position="238"/>
        <end position="248"/>
    </location>
</feature>
<sequence length="248" mass="27708">MENKRTRKPPAYLKDFTLPSFDMQNEFASVYEVGDLTSEHVVQHETFAPKSDKASVSVHPKIPTSTNTVNELDKTIEELTIQNKILERDLLLAEQNAHLVAKKTFGVDKKTSCDKSDNDRNKGQAKIKGKDFPYLLFKDKQKRKAVSGEARAAKGRMIVFAMQLFAGAIEMYKWLNTEELVVIVNETTAEIKETSNSTEEQNLPSTSSGNNDTVVKSNTKNTDKAENKAEPKTNKSNGFGGMKKGFLL</sequence>
<feature type="region of interest" description="Disordered" evidence="2">
    <location>
        <begin position="192"/>
        <end position="248"/>
    </location>
</feature>
<evidence type="ECO:0000313" key="3">
    <source>
        <dbReference type="EMBL" id="CAG2214637.1"/>
    </source>
</evidence>
<accession>A0A8S3S5V4</accession>
<name>A0A8S3S5V4_MYTED</name>
<comment type="caution">
    <text evidence="3">The sequence shown here is derived from an EMBL/GenBank/DDBJ whole genome shotgun (WGS) entry which is preliminary data.</text>
</comment>
<feature type="coiled-coil region" evidence="1">
    <location>
        <begin position="69"/>
        <end position="96"/>
    </location>
</feature>
<evidence type="ECO:0000313" key="4">
    <source>
        <dbReference type="Proteomes" id="UP000683360"/>
    </source>
</evidence>
<protein>
    <submittedName>
        <fullName evidence="3">Uncharacterized protein</fullName>
    </submittedName>
</protein>
<evidence type="ECO:0000256" key="1">
    <source>
        <dbReference type="SAM" id="Coils"/>
    </source>
</evidence>
<dbReference type="OrthoDB" id="10634241at2759"/>
<reference evidence="3" key="1">
    <citation type="submission" date="2021-03" db="EMBL/GenBank/DDBJ databases">
        <authorList>
            <person name="Bekaert M."/>
        </authorList>
    </citation>
    <scope>NUCLEOTIDE SEQUENCE</scope>
</reference>
<keyword evidence="4" id="KW-1185">Reference proteome</keyword>
<gene>
    <name evidence="3" type="ORF">MEDL_28483</name>
</gene>
<dbReference type="Proteomes" id="UP000683360">
    <property type="component" value="Unassembled WGS sequence"/>
</dbReference>
<proteinExistence type="predicted"/>